<reference evidence="1" key="1">
    <citation type="submission" date="2014-09" db="EMBL/GenBank/DDBJ databases">
        <authorList>
            <person name="Magalhaes I.L.F."/>
            <person name="Oliveira U."/>
            <person name="Santos F.R."/>
            <person name="Vidigal T.H.D.A."/>
            <person name="Brescovit A.D."/>
            <person name="Santos A.J."/>
        </authorList>
    </citation>
    <scope>NUCLEOTIDE SEQUENCE</scope>
    <source>
        <tissue evidence="1">Shoot tissue taken approximately 20 cm above the soil surface</tissue>
    </source>
</reference>
<evidence type="ECO:0000313" key="1">
    <source>
        <dbReference type="EMBL" id="JAD81733.1"/>
    </source>
</evidence>
<dbReference type="EMBL" id="GBRH01216162">
    <property type="protein sequence ID" value="JAD81733.1"/>
    <property type="molecule type" value="Transcribed_RNA"/>
</dbReference>
<protein>
    <submittedName>
        <fullName evidence="1">Uncharacterized protein</fullName>
    </submittedName>
</protein>
<accession>A0A0A9D4W2</accession>
<name>A0A0A9D4W2_ARUDO</name>
<dbReference type="AlphaFoldDB" id="A0A0A9D4W2"/>
<organism evidence="1">
    <name type="scientific">Arundo donax</name>
    <name type="common">Giant reed</name>
    <name type="synonym">Donax arundinaceus</name>
    <dbReference type="NCBI Taxonomy" id="35708"/>
    <lineage>
        <taxon>Eukaryota</taxon>
        <taxon>Viridiplantae</taxon>
        <taxon>Streptophyta</taxon>
        <taxon>Embryophyta</taxon>
        <taxon>Tracheophyta</taxon>
        <taxon>Spermatophyta</taxon>
        <taxon>Magnoliopsida</taxon>
        <taxon>Liliopsida</taxon>
        <taxon>Poales</taxon>
        <taxon>Poaceae</taxon>
        <taxon>PACMAD clade</taxon>
        <taxon>Arundinoideae</taxon>
        <taxon>Arundineae</taxon>
        <taxon>Arundo</taxon>
    </lineage>
</organism>
<reference evidence="1" key="2">
    <citation type="journal article" date="2015" name="Data Brief">
        <title>Shoot transcriptome of the giant reed, Arundo donax.</title>
        <authorList>
            <person name="Barrero R.A."/>
            <person name="Guerrero F.D."/>
            <person name="Moolhuijzen P."/>
            <person name="Goolsby J.A."/>
            <person name="Tidwell J."/>
            <person name="Bellgard S.E."/>
            <person name="Bellgard M.I."/>
        </authorList>
    </citation>
    <scope>NUCLEOTIDE SEQUENCE</scope>
    <source>
        <tissue evidence="1">Shoot tissue taken approximately 20 cm above the soil surface</tissue>
    </source>
</reference>
<sequence length="38" mass="4489">MLEQENRSTSKDLTLICVCGLQQCKYYRLPYLSIHEVI</sequence>
<proteinExistence type="predicted"/>